<keyword evidence="3" id="KW-1185">Reference proteome</keyword>
<dbReference type="SUPFAM" id="SSF56281">
    <property type="entry name" value="Metallo-hydrolase/oxidoreductase"/>
    <property type="match status" value="1"/>
</dbReference>
<dbReference type="KEGG" id="sflv:IC614_05650"/>
<reference evidence="2 3" key="1">
    <citation type="submission" date="2020-11" db="EMBL/GenBank/DDBJ databases">
        <title>Genome seq and assembly of Sphingosinicella sp.</title>
        <authorList>
            <person name="Chhetri G."/>
        </authorList>
    </citation>
    <scope>NUCLEOTIDE SEQUENCE [LARGE SCALE GENOMIC DNA]</scope>
    <source>
        <strain evidence="2 3">UDD2</strain>
    </source>
</reference>
<dbReference type="AlphaFoldDB" id="A0A7T2GLG9"/>
<keyword evidence="2" id="KW-0378">Hydrolase</keyword>
<feature type="domain" description="Metallo-beta-lactamase" evidence="1">
    <location>
        <begin position="75"/>
        <end position="292"/>
    </location>
</feature>
<evidence type="ECO:0000313" key="2">
    <source>
        <dbReference type="EMBL" id="QPQ56056.1"/>
    </source>
</evidence>
<dbReference type="Proteomes" id="UP000594873">
    <property type="component" value="Chromosome"/>
</dbReference>
<accession>A0A7T2GLG9</accession>
<gene>
    <name evidence="2" type="ORF">IC614_05650</name>
</gene>
<protein>
    <submittedName>
        <fullName evidence="2">MBL fold metallo-hydrolase</fullName>
    </submittedName>
</protein>
<dbReference type="PANTHER" id="PTHR23131:SF4">
    <property type="entry name" value="METALLO-BETA-LACTAMASE SUPERFAMILY POTEIN"/>
    <property type="match status" value="1"/>
</dbReference>
<dbReference type="InterPro" id="IPR001279">
    <property type="entry name" value="Metallo-B-lactamas"/>
</dbReference>
<dbReference type="Pfam" id="PF00753">
    <property type="entry name" value="Lactamase_B"/>
    <property type="match status" value="1"/>
</dbReference>
<proteinExistence type="predicted"/>
<dbReference type="RefSeq" id="WP_200972916.1">
    <property type="nucleotide sequence ID" value="NZ_CP065592.1"/>
</dbReference>
<evidence type="ECO:0000313" key="3">
    <source>
        <dbReference type="Proteomes" id="UP000594873"/>
    </source>
</evidence>
<dbReference type="Gene3D" id="3.60.15.10">
    <property type="entry name" value="Ribonuclease Z/Hydroxyacylglutathione hydrolase-like"/>
    <property type="match status" value="1"/>
</dbReference>
<dbReference type="SMART" id="SM00849">
    <property type="entry name" value="Lactamase_B"/>
    <property type="match status" value="1"/>
</dbReference>
<dbReference type="Gene3D" id="1.10.10.10">
    <property type="entry name" value="Winged helix-like DNA-binding domain superfamily/Winged helix DNA-binding domain"/>
    <property type="match status" value="1"/>
</dbReference>
<name>A0A7T2GLG9_9SPHN</name>
<dbReference type="GO" id="GO:0016787">
    <property type="term" value="F:hydrolase activity"/>
    <property type="evidence" value="ECO:0007669"/>
    <property type="project" value="UniProtKB-KW"/>
</dbReference>
<dbReference type="EMBL" id="CP065592">
    <property type="protein sequence ID" value="QPQ56056.1"/>
    <property type="molecule type" value="Genomic_DNA"/>
</dbReference>
<dbReference type="Pfam" id="PF21221">
    <property type="entry name" value="B_lactamase-like_C"/>
    <property type="match status" value="1"/>
</dbReference>
<evidence type="ECO:0000259" key="1">
    <source>
        <dbReference type="SMART" id="SM00849"/>
    </source>
</evidence>
<dbReference type="InterPro" id="IPR050662">
    <property type="entry name" value="Sec-metab_biosynth-thioest"/>
</dbReference>
<dbReference type="InterPro" id="IPR036388">
    <property type="entry name" value="WH-like_DNA-bd_sf"/>
</dbReference>
<dbReference type="PANTHER" id="PTHR23131">
    <property type="entry name" value="ENDORIBONUCLEASE LACTB2"/>
    <property type="match status" value="1"/>
</dbReference>
<organism evidence="2 3">
    <name type="scientific">Allosphingosinicella flava</name>
    <dbReference type="NCBI Taxonomy" id="2771430"/>
    <lineage>
        <taxon>Bacteria</taxon>
        <taxon>Pseudomonadati</taxon>
        <taxon>Pseudomonadota</taxon>
        <taxon>Alphaproteobacteria</taxon>
        <taxon>Sphingomonadales</taxon>
        <taxon>Sphingomonadaceae</taxon>
        <taxon>Allosphingosinicella</taxon>
    </lineage>
</organism>
<dbReference type="InterPro" id="IPR036866">
    <property type="entry name" value="RibonucZ/Hydroxyglut_hydro"/>
</dbReference>
<dbReference type="InterPro" id="IPR048933">
    <property type="entry name" value="B_lactamase-like_C"/>
</dbReference>
<sequence length="378" mass="41610">MRRKRPVSKPAKTIWALSTPSKNDAPDASLVDGGAFSHKGLTYPFGRRVPEPGALIEIAEGIGWARLPVPGSLKHINVWALADEGGIALVDTGLDIPPCREAWDALLSGPLAGQAVTRIIVTHFHPDHIGLAGWLTERFDVRLWMTREEWLFARMLTADVRDTPPPEAFAYWRAAGWDEDCIAAEAAKGWGRFSSVVSPVPVSFVRMMEGDTIQVGTRDWRVVVGNGHCPEHACLVDDVGGVMIAGDQVLPRITSNVSLSLSEPEADPLGDWLRSIDKLRGLPDALLVLPAHGEPFTGLHARLDALAHGHRDRLDALHRHLDEPRRAVDCFPVLFGRKIDDSVLGLATGEAMAHLRRLEVEGRAQREMRDGVHWYRSV</sequence>